<dbReference type="InterPro" id="IPR018060">
    <property type="entry name" value="HTH_AraC"/>
</dbReference>
<keyword evidence="3" id="KW-0805">Transcription regulation</keyword>
<dbReference type="Pfam" id="PF01229">
    <property type="entry name" value="Glyco_hydro_39"/>
    <property type="match status" value="1"/>
</dbReference>
<dbReference type="SMART" id="SM00342">
    <property type="entry name" value="HTH_ARAC"/>
    <property type="match status" value="1"/>
</dbReference>
<dbReference type="PROSITE" id="PS00041">
    <property type="entry name" value="HTH_ARAC_FAMILY_1"/>
    <property type="match status" value="1"/>
</dbReference>
<keyword evidence="6" id="KW-0326">Glycosidase</keyword>
<dbReference type="InterPro" id="IPR049166">
    <property type="entry name" value="GH39_cat"/>
</dbReference>
<dbReference type="SUPFAM" id="SSF51215">
    <property type="entry name" value="Regulatory protein AraC"/>
    <property type="match status" value="1"/>
</dbReference>
<evidence type="ECO:0000256" key="4">
    <source>
        <dbReference type="ARBA" id="ARBA00023125"/>
    </source>
</evidence>
<evidence type="ECO:0000256" key="5">
    <source>
        <dbReference type="ARBA" id="ARBA00023163"/>
    </source>
</evidence>
<keyword evidence="4" id="KW-0238">DNA-binding</keyword>
<evidence type="ECO:0000256" key="2">
    <source>
        <dbReference type="ARBA" id="ARBA00022801"/>
    </source>
</evidence>
<dbReference type="InterPro" id="IPR018062">
    <property type="entry name" value="HTH_AraC-typ_CS"/>
</dbReference>
<keyword evidence="5" id="KW-0804">Transcription</keyword>
<organism evidence="8 9">
    <name type="scientific">Clostridium punense</name>
    <dbReference type="NCBI Taxonomy" id="1054297"/>
    <lineage>
        <taxon>Bacteria</taxon>
        <taxon>Bacillati</taxon>
        <taxon>Bacillota</taxon>
        <taxon>Clostridia</taxon>
        <taxon>Eubacteriales</taxon>
        <taxon>Clostridiaceae</taxon>
        <taxon>Clostridium</taxon>
    </lineage>
</organism>
<evidence type="ECO:0000256" key="6">
    <source>
        <dbReference type="ARBA" id="ARBA00023295"/>
    </source>
</evidence>
<evidence type="ECO:0000256" key="1">
    <source>
        <dbReference type="ARBA" id="ARBA00008875"/>
    </source>
</evidence>
<dbReference type="SUPFAM" id="SSF51445">
    <property type="entry name" value="(Trans)glycosidases"/>
    <property type="match status" value="1"/>
</dbReference>
<dbReference type="Gene3D" id="3.20.20.80">
    <property type="entry name" value="Glycosidases"/>
    <property type="match status" value="2"/>
</dbReference>
<dbReference type="InterPro" id="IPR003313">
    <property type="entry name" value="AraC-bd"/>
</dbReference>
<keyword evidence="9" id="KW-1185">Reference proteome</keyword>
<accession>A0ABS4K6N0</accession>
<sequence>MRREYINYPSNIPMTVSYVDIKEYPIHWHYAIKIIYVLKGTLEVYINSGKYEIHQGQLEIINVDEVHHLHSKENNKILIFHIDPYFFEKYYSDIKNMFFYTKSSSLHSQSSEEYDELRTYLSRILCEVVQKQEDYDEEIEDLLVKLLYHLINNFNYLIYEKEELKDDANQLQRYHSISKYIFNNYNNNITLKDIANNEFLSPQYLSHEIKYATGYSFTDLINLTRVEESIKLLLDTDKTISEISEEVGFSHTRYFNKNFKLNYKVTPLQFRKKYKADEVQLEKLKNFEILDLNESISYLSYFLEDYDRFNYEDKIFQINIDMSKDLGNFNKNFRTIITLGDAFDLLIEDNKDTLEEIQNEIGFKYGRILNVFTSDMAIFPNSRFCNWNRTKDVLEFLYSINLNPLIVIDSNGFTEENFMQVMESFINYFSDLESLDFKAFKFELSSELPETLKFKIQELFINNHNIEIHANYTMDKISQINPIYDTGYMLPYVIHNLLANKDSLPFLRAFDVLDKQVDLTNEVFFGYPGLINDKGIKKPSYYGYYLLNKLGDILVAQEDGYIVTKTEDEYQILLYNFHQDIDKLIPLEKFSKLRGVKNATSKKLSLNIINTCSDIKITSYEISEKQGSSFNYWLQMGSPKRLTKEEKEILYKASFPQIRFQHFKKSAVINLQTLLKSYGAILILIKKVQNHP</sequence>
<evidence type="ECO:0000256" key="3">
    <source>
        <dbReference type="ARBA" id="ARBA00023015"/>
    </source>
</evidence>
<dbReference type="Gene3D" id="1.10.10.60">
    <property type="entry name" value="Homeodomain-like"/>
    <property type="match status" value="2"/>
</dbReference>
<reference evidence="8 9" key="1">
    <citation type="submission" date="2021-03" db="EMBL/GenBank/DDBJ databases">
        <title>Genomic Encyclopedia of Type Strains, Phase IV (KMG-IV): sequencing the most valuable type-strain genomes for metagenomic binning, comparative biology and taxonomic classification.</title>
        <authorList>
            <person name="Goeker M."/>
        </authorList>
    </citation>
    <scope>NUCLEOTIDE SEQUENCE [LARGE SCALE GENOMIC DNA]</scope>
    <source>
        <strain evidence="8 9">DSM 28650</strain>
    </source>
</reference>
<dbReference type="Gene3D" id="2.60.40.1500">
    <property type="entry name" value="Glycosyl hydrolase domain, family 39"/>
    <property type="match status" value="1"/>
</dbReference>
<dbReference type="InterPro" id="IPR014710">
    <property type="entry name" value="RmlC-like_jellyroll"/>
</dbReference>
<evidence type="ECO:0000313" key="9">
    <source>
        <dbReference type="Proteomes" id="UP001519308"/>
    </source>
</evidence>
<dbReference type="Proteomes" id="UP001519308">
    <property type="component" value="Unassembled WGS sequence"/>
</dbReference>
<dbReference type="InterPro" id="IPR037923">
    <property type="entry name" value="HTH-like"/>
</dbReference>
<dbReference type="Pfam" id="PF12833">
    <property type="entry name" value="HTH_18"/>
    <property type="match status" value="1"/>
</dbReference>
<dbReference type="SUPFAM" id="SSF51011">
    <property type="entry name" value="Glycosyl hydrolase domain"/>
    <property type="match status" value="1"/>
</dbReference>
<gene>
    <name evidence="8" type="ORF">J2Z44_002624</name>
</gene>
<dbReference type="PANTHER" id="PTHR43280:SF34">
    <property type="entry name" value="ARAC-FAMILY TRANSCRIPTIONAL REGULATOR"/>
    <property type="match status" value="1"/>
</dbReference>
<dbReference type="InterPro" id="IPR009057">
    <property type="entry name" value="Homeodomain-like_sf"/>
</dbReference>
<comment type="caution">
    <text evidence="8">The sequence shown here is derived from an EMBL/GenBank/DDBJ whole genome shotgun (WGS) entry which is preliminary data.</text>
</comment>
<proteinExistence type="inferred from homology"/>
<dbReference type="EMBL" id="JAGGLL010000019">
    <property type="protein sequence ID" value="MBP2022801.1"/>
    <property type="molecule type" value="Genomic_DNA"/>
</dbReference>
<dbReference type="PROSITE" id="PS01124">
    <property type="entry name" value="HTH_ARAC_FAMILY_2"/>
    <property type="match status" value="1"/>
</dbReference>
<dbReference type="InterPro" id="IPR017853">
    <property type="entry name" value="GH"/>
</dbReference>
<feature type="domain" description="HTH araC/xylS-type" evidence="7">
    <location>
        <begin position="175"/>
        <end position="273"/>
    </location>
</feature>
<dbReference type="SUPFAM" id="SSF46689">
    <property type="entry name" value="Homeodomain-like"/>
    <property type="match status" value="1"/>
</dbReference>
<dbReference type="PANTHER" id="PTHR43280">
    <property type="entry name" value="ARAC-FAMILY TRANSCRIPTIONAL REGULATOR"/>
    <property type="match status" value="1"/>
</dbReference>
<name>A0ABS4K6N0_9CLOT</name>
<dbReference type="Gene3D" id="2.60.120.10">
    <property type="entry name" value="Jelly Rolls"/>
    <property type="match status" value="1"/>
</dbReference>
<protein>
    <submittedName>
        <fullName evidence="8">AraC-like DNA-binding protein</fullName>
    </submittedName>
</protein>
<dbReference type="Pfam" id="PF02311">
    <property type="entry name" value="AraC_binding"/>
    <property type="match status" value="1"/>
</dbReference>
<evidence type="ECO:0000259" key="7">
    <source>
        <dbReference type="PROSITE" id="PS01124"/>
    </source>
</evidence>
<evidence type="ECO:0000313" key="8">
    <source>
        <dbReference type="EMBL" id="MBP2022801.1"/>
    </source>
</evidence>
<comment type="similarity">
    <text evidence="1">Belongs to the glycosyl hydrolase 39 family.</text>
</comment>
<keyword evidence="2" id="KW-0378">Hydrolase</keyword>
<dbReference type="RefSeq" id="WP_209649637.1">
    <property type="nucleotide sequence ID" value="NZ_JAGGLL010000019.1"/>
</dbReference>